<protein>
    <submittedName>
        <fullName evidence="2">Uncharacterized protein</fullName>
    </submittedName>
</protein>
<reference evidence="2 3" key="1">
    <citation type="submission" date="2018-05" db="EMBL/GenBank/DDBJ databases">
        <title>Genome sequencing of Flavobacterium sp. HYN0049.</title>
        <authorList>
            <person name="Yi H."/>
            <person name="Baek C."/>
        </authorList>
    </citation>
    <scope>NUCLEOTIDE SEQUENCE [LARGE SCALE GENOMIC DNA]</scope>
    <source>
        <strain evidence="2 3">HYN0049</strain>
    </source>
</reference>
<evidence type="ECO:0000256" key="1">
    <source>
        <dbReference type="SAM" id="Phobius"/>
    </source>
</evidence>
<name>A0A2S1SJV3_9FLAO</name>
<evidence type="ECO:0000313" key="2">
    <source>
        <dbReference type="EMBL" id="AWI26665.1"/>
    </source>
</evidence>
<sequence>MENFKLDEHPKISSGFREPAGYFESLSASVMAKINAEQPKVIPLYKRYKIIWCAAAAVVFAALMIPVINDFTPKEAQPDAVSIENYLTYQSNISTDDIASLLNEEDLDNIDSDISLDDKSIEEVLTSDNNFENLID</sequence>
<dbReference type="RefSeq" id="WP_108904442.1">
    <property type="nucleotide sequence ID" value="NZ_CP029187.1"/>
</dbReference>
<dbReference type="KEGG" id="fpal:HYN49_12580"/>
<keyword evidence="1" id="KW-0812">Transmembrane</keyword>
<dbReference type="Proteomes" id="UP000244937">
    <property type="component" value="Chromosome"/>
</dbReference>
<keyword evidence="1" id="KW-0472">Membrane</keyword>
<proteinExistence type="predicted"/>
<organism evidence="2 3">
    <name type="scientific">Flavobacterium pallidum</name>
    <dbReference type="NCBI Taxonomy" id="2172098"/>
    <lineage>
        <taxon>Bacteria</taxon>
        <taxon>Pseudomonadati</taxon>
        <taxon>Bacteroidota</taxon>
        <taxon>Flavobacteriia</taxon>
        <taxon>Flavobacteriales</taxon>
        <taxon>Flavobacteriaceae</taxon>
        <taxon>Flavobacterium</taxon>
    </lineage>
</organism>
<feature type="transmembrane region" description="Helical" evidence="1">
    <location>
        <begin position="50"/>
        <end position="68"/>
    </location>
</feature>
<dbReference type="EMBL" id="CP029187">
    <property type="protein sequence ID" value="AWI26665.1"/>
    <property type="molecule type" value="Genomic_DNA"/>
</dbReference>
<dbReference type="OrthoDB" id="981524at2"/>
<gene>
    <name evidence="2" type="ORF">HYN49_12580</name>
</gene>
<accession>A0A2S1SJV3</accession>
<dbReference type="AlphaFoldDB" id="A0A2S1SJV3"/>
<evidence type="ECO:0000313" key="3">
    <source>
        <dbReference type="Proteomes" id="UP000244937"/>
    </source>
</evidence>
<keyword evidence="1" id="KW-1133">Transmembrane helix</keyword>
<keyword evidence="3" id="KW-1185">Reference proteome</keyword>